<keyword evidence="2" id="KW-1185">Reference proteome</keyword>
<sequence>MCFLFPLAVQFIFLQSLKANYPELQHKYAQFDDVEGELDGYLAKEKCPKPIYFTLEDYSSHAIITRRCVVKDSEGNFIEKRELLYGYIISRKSILSYSDKVLMGTAGSDCDATVDILADRSVYEGELKQEDGVVVFNLKKPLPESRESTVMQMVEASPRPGTSAYRIGLCYNYTNDQFQEKMLHGTKLIESQNFEDIYTMVDPFQSDATEPDDPRDLLWINQTSNGCDRDVIVSSLLVDGRLAGLQPKLSYIYNKENKVGFIDVARLRPTIKRLTGI</sequence>
<reference evidence="1" key="1">
    <citation type="submission" date="2023-04" db="EMBL/GenBank/DDBJ databases">
        <title>A chromosome-level genome assembly of the parasitoid wasp Eretmocerus hayati.</title>
        <authorList>
            <person name="Zhong Y."/>
            <person name="Liu S."/>
            <person name="Liu Y."/>
        </authorList>
    </citation>
    <scope>NUCLEOTIDE SEQUENCE</scope>
    <source>
        <strain evidence="1">ZJU_SS_LIU_2023</strain>
    </source>
</reference>
<dbReference type="EMBL" id="CM056741">
    <property type="protein sequence ID" value="KAJ8682185.1"/>
    <property type="molecule type" value="Genomic_DNA"/>
</dbReference>
<accession>A0ACC2PK76</accession>
<comment type="caution">
    <text evidence="1">The sequence shown here is derived from an EMBL/GenBank/DDBJ whole genome shotgun (WGS) entry which is preliminary data.</text>
</comment>
<dbReference type="Proteomes" id="UP001239111">
    <property type="component" value="Chromosome 1"/>
</dbReference>
<name>A0ACC2PK76_9HYME</name>
<evidence type="ECO:0000313" key="1">
    <source>
        <dbReference type="EMBL" id="KAJ8682185.1"/>
    </source>
</evidence>
<organism evidence="1 2">
    <name type="scientific">Eretmocerus hayati</name>
    <dbReference type="NCBI Taxonomy" id="131215"/>
    <lineage>
        <taxon>Eukaryota</taxon>
        <taxon>Metazoa</taxon>
        <taxon>Ecdysozoa</taxon>
        <taxon>Arthropoda</taxon>
        <taxon>Hexapoda</taxon>
        <taxon>Insecta</taxon>
        <taxon>Pterygota</taxon>
        <taxon>Neoptera</taxon>
        <taxon>Endopterygota</taxon>
        <taxon>Hymenoptera</taxon>
        <taxon>Apocrita</taxon>
        <taxon>Proctotrupomorpha</taxon>
        <taxon>Chalcidoidea</taxon>
        <taxon>Aphelinidae</taxon>
        <taxon>Aphelininae</taxon>
        <taxon>Eretmocerus</taxon>
    </lineage>
</organism>
<evidence type="ECO:0000313" key="2">
    <source>
        <dbReference type="Proteomes" id="UP001239111"/>
    </source>
</evidence>
<gene>
    <name evidence="1" type="ORF">QAD02_017977</name>
</gene>
<protein>
    <submittedName>
        <fullName evidence="1">Uncharacterized protein</fullName>
    </submittedName>
</protein>
<proteinExistence type="predicted"/>